<comment type="caution">
    <text evidence="1">The sequence shown here is derived from an EMBL/GenBank/DDBJ whole genome shotgun (WGS) entry which is preliminary data.</text>
</comment>
<protein>
    <submittedName>
        <fullName evidence="1">Uncharacterized protein</fullName>
    </submittedName>
</protein>
<dbReference type="EMBL" id="BPLR01017810">
    <property type="protein sequence ID" value="GIY94636.1"/>
    <property type="molecule type" value="Genomic_DNA"/>
</dbReference>
<keyword evidence="2" id="KW-1185">Reference proteome</keyword>
<sequence>MDWQFLAIWIGHSHIGELGVLDSFISPHVHLIYRFLISFCRGNHKTIVYHDPVESEMDLVSRLNCTDVKLKKLLAYLIVSDRHAWRMMMQTSSICCY</sequence>
<accession>A0AAV4XL31</accession>
<evidence type="ECO:0000313" key="1">
    <source>
        <dbReference type="EMBL" id="GIY94636.1"/>
    </source>
</evidence>
<dbReference type="AlphaFoldDB" id="A0AAV4XL31"/>
<gene>
    <name evidence="1" type="ORF">CEXT_185791</name>
</gene>
<dbReference type="Proteomes" id="UP001054945">
    <property type="component" value="Unassembled WGS sequence"/>
</dbReference>
<reference evidence="1 2" key="1">
    <citation type="submission" date="2021-06" db="EMBL/GenBank/DDBJ databases">
        <title>Caerostris extrusa draft genome.</title>
        <authorList>
            <person name="Kono N."/>
            <person name="Arakawa K."/>
        </authorList>
    </citation>
    <scope>NUCLEOTIDE SEQUENCE [LARGE SCALE GENOMIC DNA]</scope>
</reference>
<proteinExistence type="predicted"/>
<name>A0AAV4XL31_CAEEX</name>
<organism evidence="1 2">
    <name type="scientific">Caerostris extrusa</name>
    <name type="common">Bark spider</name>
    <name type="synonym">Caerostris bankana</name>
    <dbReference type="NCBI Taxonomy" id="172846"/>
    <lineage>
        <taxon>Eukaryota</taxon>
        <taxon>Metazoa</taxon>
        <taxon>Ecdysozoa</taxon>
        <taxon>Arthropoda</taxon>
        <taxon>Chelicerata</taxon>
        <taxon>Arachnida</taxon>
        <taxon>Araneae</taxon>
        <taxon>Araneomorphae</taxon>
        <taxon>Entelegynae</taxon>
        <taxon>Araneoidea</taxon>
        <taxon>Araneidae</taxon>
        <taxon>Caerostris</taxon>
    </lineage>
</organism>
<evidence type="ECO:0000313" key="2">
    <source>
        <dbReference type="Proteomes" id="UP001054945"/>
    </source>
</evidence>